<dbReference type="Proteomes" id="UP001497680">
    <property type="component" value="Unassembled WGS sequence"/>
</dbReference>
<evidence type="ECO:0000313" key="1">
    <source>
        <dbReference type="EMBL" id="KAI6091448.1"/>
    </source>
</evidence>
<sequence length="269" mass="29090">MTKQWDTYEATIKTLYAENTLSVVRQIMIDKYGFRASTRAYRGRLIRWGVRKYNCRKLSDRASSPASSANDGAFSSESDSASPVLASRSGGDHALPATDHDTTHHQLQADVGRRASDGGHLAMPGRINQQYGTMVGGNHQTQAYSTDDPYGNKTKAVLSPPQSSGVQYEWNATPSPLTSHNNNSTSNGVANFDNHAIANANVSADATMSPPYFTSYTQMAAPGSVSSASYAATIETSYNDVPDHSHGHSLRYYRTPSQQQGHDYDGAVG</sequence>
<protein>
    <submittedName>
        <fullName evidence="1">Uncharacterized protein</fullName>
    </submittedName>
</protein>
<proteinExistence type="predicted"/>
<name>A0ACC0DFV9_9PEZI</name>
<accession>A0ACC0DFV9</accession>
<gene>
    <name evidence="1" type="ORF">F4821DRAFT_254767</name>
</gene>
<evidence type="ECO:0000313" key="2">
    <source>
        <dbReference type="Proteomes" id="UP001497680"/>
    </source>
</evidence>
<organism evidence="1 2">
    <name type="scientific">Hypoxylon rubiginosum</name>
    <dbReference type="NCBI Taxonomy" id="110542"/>
    <lineage>
        <taxon>Eukaryota</taxon>
        <taxon>Fungi</taxon>
        <taxon>Dikarya</taxon>
        <taxon>Ascomycota</taxon>
        <taxon>Pezizomycotina</taxon>
        <taxon>Sordariomycetes</taxon>
        <taxon>Xylariomycetidae</taxon>
        <taxon>Xylariales</taxon>
        <taxon>Hypoxylaceae</taxon>
        <taxon>Hypoxylon</taxon>
    </lineage>
</organism>
<dbReference type="EMBL" id="MU394286">
    <property type="protein sequence ID" value="KAI6091448.1"/>
    <property type="molecule type" value="Genomic_DNA"/>
</dbReference>
<keyword evidence="2" id="KW-1185">Reference proteome</keyword>
<comment type="caution">
    <text evidence="1">The sequence shown here is derived from an EMBL/GenBank/DDBJ whole genome shotgun (WGS) entry which is preliminary data.</text>
</comment>
<reference evidence="1 2" key="1">
    <citation type="journal article" date="2022" name="New Phytol.">
        <title>Ecological generalism drives hyperdiversity of secondary metabolite gene clusters in xylarialean endophytes.</title>
        <authorList>
            <person name="Franco M.E.E."/>
            <person name="Wisecaver J.H."/>
            <person name="Arnold A.E."/>
            <person name="Ju Y.M."/>
            <person name="Slot J.C."/>
            <person name="Ahrendt S."/>
            <person name="Moore L.P."/>
            <person name="Eastman K.E."/>
            <person name="Scott K."/>
            <person name="Konkel Z."/>
            <person name="Mondo S.J."/>
            <person name="Kuo A."/>
            <person name="Hayes R.D."/>
            <person name="Haridas S."/>
            <person name="Andreopoulos B."/>
            <person name="Riley R."/>
            <person name="LaButti K."/>
            <person name="Pangilinan J."/>
            <person name="Lipzen A."/>
            <person name="Amirebrahimi M."/>
            <person name="Yan J."/>
            <person name="Adam C."/>
            <person name="Keymanesh K."/>
            <person name="Ng V."/>
            <person name="Louie K."/>
            <person name="Northen T."/>
            <person name="Drula E."/>
            <person name="Henrissat B."/>
            <person name="Hsieh H.M."/>
            <person name="Youens-Clark K."/>
            <person name="Lutzoni F."/>
            <person name="Miadlikowska J."/>
            <person name="Eastwood D.C."/>
            <person name="Hamelin R.C."/>
            <person name="Grigoriev I.V."/>
            <person name="U'Ren J.M."/>
        </authorList>
    </citation>
    <scope>NUCLEOTIDE SEQUENCE [LARGE SCALE GENOMIC DNA]</scope>
    <source>
        <strain evidence="1 2">ER1909</strain>
    </source>
</reference>